<evidence type="ECO:0000313" key="2">
    <source>
        <dbReference type="Proteomes" id="UP000318585"/>
    </source>
</evidence>
<dbReference type="OrthoDB" id="824753at2"/>
<dbReference type="InterPro" id="IPR009959">
    <property type="entry name" value="Cyclase_SnoaL-like"/>
</dbReference>
<dbReference type="AlphaFoldDB" id="A0A553CJ38"/>
<dbReference type="GO" id="GO:0030638">
    <property type="term" value="P:polyketide metabolic process"/>
    <property type="evidence" value="ECO:0007669"/>
    <property type="project" value="InterPro"/>
</dbReference>
<dbReference type="SUPFAM" id="SSF54427">
    <property type="entry name" value="NTF2-like"/>
    <property type="match status" value="1"/>
</dbReference>
<dbReference type="Proteomes" id="UP000318585">
    <property type="component" value="Unassembled WGS sequence"/>
</dbReference>
<dbReference type="EMBL" id="VJZR01000010">
    <property type="protein sequence ID" value="TRX20480.1"/>
    <property type="molecule type" value="Genomic_DNA"/>
</dbReference>
<comment type="caution">
    <text evidence="1">The sequence shown here is derived from an EMBL/GenBank/DDBJ whole genome shotgun (WGS) entry which is preliminary data.</text>
</comment>
<dbReference type="Pfam" id="PF07366">
    <property type="entry name" value="SnoaL"/>
    <property type="match status" value="1"/>
</dbReference>
<gene>
    <name evidence="1" type="ORF">FNW17_11535</name>
</gene>
<reference evidence="1 2" key="1">
    <citation type="submission" date="2019-07" db="EMBL/GenBank/DDBJ databases">
        <title>Novel species of Flavobacterium.</title>
        <authorList>
            <person name="Liu Q."/>
            <person name="Xin Y.-H."/>
        </authorList>
    </citation>
    <scope>NUCLEOTIDE SEQUENCE [LARGE SCALE GENOMIC DNA]</scope>
    <source>
        <strain evidence="1 2">LB3P56</strain>
    </source>
</reference>
<dbReference type="PROSITE" id="PS51257">
    <property type="entry name" value="PROKAR_LIPOPROTEIN"/>
    <property type="match status" value="1"/>
</dbReference>
<organism evidence="1 2">
    <name type="scientific">Flavobacterium franklandianum</name>
    <dbReference type="NCBI Taxonomy" id="2594430"/>
    <lineage>
        <taxon>Bacteria</taxon>
        <taxon>Pseudomonadati</taxon>
        <taxon>Bacteroidota</taxon>
        <taxon>Flavobacteriia</taxon>
        <taxon>Flavobacteriales</taxon>
        <taxon>Flavobacteriaceae</taxon>
        <taxon>Flavobacterium</taxon>
    </lineage>
</organism>
<sequence length="171" mass="19745">MKNLFILGLALVFLTSCNQKQHYTQQSAEIDTYKKAIAAYEKQKWDELASYYADSAKIQMNVTKENAQTIAQNITQSKDDAKHFSSWRFNPKSVEYEMVVTDKGETWVNFWGNWEGTLKANNKTYVTPVHLTAKFIDGKIVREDGYWDNSKLMIDLQKMQPLAPKETTTTN</sequence>
<dbReference type="InterPro" id="IPR032710">
    <property type="entry name" value="NTF2-like_dom_sf"/>
</dbReference>
<keyword evidence="2" id="KW-1185">Reference proteome</keyword>
<protein>
    <submittedName>
        <fullName evidence="1">Ester cyclase</fullName>
    </submittedName>
</protein>
<evidence type="ECO:0000313" key="1">
    <source>
        <dbReference type="EMBL" id="TRX20480.1"/>
    </source>
</evidence>
<name>A0A553CJ38_9FLAO</name>
<accession>A0A553CJ38</accession>
<proteinExistence type="predicted"/>
<dbReference type="RefSeq" id="WP_144071706.1">
    <property type="nucleotide sequence ID" value="NZ_VJZR01000010.1"/>
</dbReference>
<dbReference type="Gene3D" id="3.10.450.50">
    <property type="match status" value="1"/>
</dbReference>